<dbReference type="AlphaFoldDB" id="A0A834PG85"/>
<keyword evidence="5" id="KW-1185">Reference proteome</keyword>
<name>A0A834PG85_VESPE</name>
<protein>
    <recommendedName>
        <fullName evidence="6">Polyadenylate-binding protein-interacting protein 2</fullName>
    </recommendedName>
</protein>
<dbReference type="GO" id="GO:0005737">
    <property type="term" value="C:cytoplasm"/>
    <property type="evidence" value="ECO:0007669"/>
    <property type="project" value="TreeGrafter"/>
</dbReference>
<dbReference type="PANTHER" id="PTHR13154">
    <property type="entry name" value="POLYADENYLATE-BINDING PROTEIN-INTERACTING PROTEIN 2"/>
    <property type="match status" value="1"/>
</dbReference>
<comment type="caution">
    <text evidence="4">The sequence shown here is derived from an EMBL/GenBank/DDBJ whole genome shotgun (WGS) entry which is preliminary data.</text>
</comment>
<gene>
    <name evidence="4" type="ORF">H0235_001619</name>
</gene>
<dbReference type="PANTHER" id="PTHR13154:SF6">
    <property type="entry name" value="GEO05078P1"/>
    <property type="match status" value="1"/>
</dbReference>
<dbReference type="EMBL" id="JACSDY010000001">
    <property type="protein sequence ID" value="KAF7439228.1"/>
    <property type="molecule type" value="Genomic_DNA"/>
</dbReference>
<dbReference type="Proteomes" id="UP000600918">
    <property type="component" value="Unassembled WGS sequence"/>
</dbReference>
<evidence type="ECO:0000256" key="3">
    <source>
        <dbReference type="ARBA" id="ARBA00022845"/>
    </source>
</evidence>
<organism evidence="4 5">
    <name type="scientific">Vespula pensylvanica</name>
    <name type="common">Western yellow jacket</name>
    <name type="synonym">Wasp</name>
    <dbReference type="NCBI Taxonomy" id="30213"/>
    <lineage>
        <taxon>Eukaryota</taxon>
        <taxon>Metazoa</taxon>
        <taxon>Ecdysozoa</taxon>
        <taxon>Arthropoda</taxon>
        <taxon>Hexapoda</taxon>
        <taxon>Insecta</taxon>
        <taxon>Pterygota</taxon>
        <taxon>Neoptera</taxon>
        <taxon>Endopterygota</taxon>
        <taxon>Hymenoptera</taxon>
        <taxon>Apocrita</taxon>
        <taxon>Aculeata</taxon>
        <taxon>Vespoidea</taxon>
        <taxon>Vespidae</taxon>
        <taxon>Vespinae</taxon>
        <taxon>Vespula</taxon>
    </lineage>
</organism>
<evidence type="ECO:0000313" key="5">
    <source>
        <dbReference type="Proteomes" id="UP000600918"/>
    </source>
</evidence>
<dbReference type="InterPro" id="IPR040396">
    <property type="entry name" value="PAIP2-like"/>
</dbReference>
<comment type="similarity">
    <text evidence="1">Belongs to the PAIP2 family.</text>
</comment>
<dbReference type="GO" id="GO:0000900">
    <property type="term" value="F:mRNA regulatory element binding translation repressor activity"/>
    <property type="evidence" value="ECO:0007669"/>
    <property type="project" value="InterPro"/>
</dbReference>
<dbReference type="GO" id="GO:0045947">
    <property type="term" value="P:negative regulation of translational initiation"/>
    <property type="evidence" value="ECO:0007669"/>
    <property type="project" value="InterPro"/>
</dbReference>
<keyword evidence="3" id="KW-0810">Translation regulation</keyword>
<evidence type="ECO:0000256" key="1">
    <source>
        <dbReference type="ARBA" id="ARBA00006858"/>
    </source>
</evidence>
<keyword evidence="2" id="KW-0832">Ubl conjugation</keyword>
<evidence type="ECO:0000313" key="4">
    <source>
        <dbReference type="EMBL" id="KAF7439228.1"/>
    </source>
</evidence>
<proteinExistence type="inferred from homology"/>
<dbReference type="InterPro" id="IPR009818">
    <property type="entry name" value="PAM2_motif"/>
</dbReference>
<sequence length="165" mass="18692">MKIPSSGSGNGYYGHENSVITYFDTTLDTDTDVQGASDGDFSEYLWMENEEEFDKQCIYRIYRLKILPQVLQQLEEEELMEECLEAMLEEERQHERNINSTAWSTATSIPYNNGAELCQQLSDLRMHDDLAKQSTLNPDAAEFIPSFKATVTSVSTPPEVTAESS</sequence>
<evidence type="ECO:0000256" key="2">
    <source>
        <dbReference type="ARBA" id="ARBA00022843"/>
    </source>
</evidence>
<dbReference type="Pfam" id="PF07145">
    <property type="entry name" value="PAM2"/>
    <property type="match status" value="1"/>
</dbReference>
<accession>A0A834PG85</accession>
<evidence type="ECO:0008006" key="6">
    <source>
        <dbReference type="Google" id="ProtNLM"/>
    </source>
</evidence>
<reference evidence="4" key="1">
    <citation type="journal article" date="2020" name="G3 (Bethesda)">
        <title>High-Quality Assemblies for Three Invasive Social Wasps from the &lt;i&gt;Vespula&lt;/i&gt; Genus.</title>
        <authorList>
            <person name="Harrop T.W.R."/>
            <person name="Guhlin J."/>
            <person name="McLaughlin G.M."/>
            <person name="Permina E."/>
            <person name="Stockwell P."/>
            <person name="Gilligan J."/>
            <person name="Le Lec M.F."/>
            <person name="Gruber M.A.M."/>
            <person name="Quinn O."/>
            <person name="Lovegrove M."/>
            <person name="Duncan E.J."/>
            <person name="Remnant E.J."/>
            <person name="Van Eeckhoven J."/>
            <person name="Graham B."/>
            <person name="Knapp R.A."/>
            <person name="Langford K.W."/>
            <person name="Kronenberg Z."/>
            <person name="Press M.O."/>
            <person name="Eacker S.M."/>
            <person name="Wilson-Rankin E.E."/>
            <person name="Purcell J."/>
            <person name="Lester P.J."/>
            <person name="Dearden P.K."/>
        </authorList>
    </citation>
    <scope>NUCLEOTIDE SEQUENCE</scope>
    <source>
        <strain evidence="4">Volc-1</strain>
    </source>
</reference>